<protein>
    <recommendedName>
        <fullName evidence="2">Pentapeptide repeat protein</fullName>
    </recommendedName>
</protein>
<organism evidence="1">
    <name type="scientific">Siphoviridae sp. ctuvC1</name>
    <dbReference type="NCBI Taxonomy" id="2826507"/>
    <lineage>
        <taxon>Viruses</taxon>
        <taxon>Duplodnaviria</taxon>
        <taxon>Heunggongvirae</taxon>
        <taxon>Uroviricota</taxon>
        <taxon>Caudoviricetes</taxon>
    </lineage>
</organism>
<evidence type="ECO:0008006" key="2">
    <source>
        <dbReference type="Google" id="ProtNLM"/>
    </source>
</evidence>
<reference evidence="1" key="1">
    <citation type="journal article" date="2021" name="Proc. Natl. Acad. Sci. U.S.A.">
        <title>A Catalog of Tens of Thousands of Viruses from Human Metagenomes Reveals Hidden Associations with Chronic Diseases.</title>
        <authorList>
            <person name="Tisza M.J."/>
            <person name="Buck C.B."/>
        </authorList>
    </citation>
    <scope>NUCLEOTIDE SEQUENCE</scope>
    <source>
        <strain evidence="1">CtuvC1</strain>
    </source>
</reference>
<dbReference type="EMBL" id="BK014784">
    <property type="protein sequence ID" value="DAD75474.1"/>
    <property type="molecule type" value="Genomic_DNA"/>
</dbReference>
<sequence>MTREELKVVLELHKKWLNNEDDGARANLWGTDLRGIDLRGVDL</sequence>
<dbReference type="InterPro" id="IPR001646">
    <property type="entry name" value="5peptide_repeat"/>
</dbReference>
<name>A0A8S5LZT2_9CAUD</name>
<evidence type="ECO:0000313" key="1">
    <source>
        <dbReference type="EMBL" id="DAD75474.1"/>
    </source>
</evidence>
<proteinExistence type="predicted"/>
<accession>A0A8S5LZT2</accession>
<dbReference type="Pfam" id="PF00805">
    <property type="entry name" value="Pentapeptide"/>
    <property type="match status" value="1"/>
</dbReference>